<feature type="transmembrane region" description="Helical" evidence="7">
    <location>
        <begin position="106"/>
        <end position="128"/>
    </location>
</feature>
<evidence type="ECO:0000256" key="2">
    <source>
        <dbReference type="ARBA" id="ARBA00022475"/>
    </source>
</evidence>
<comment type="subcellular location">
    <subcellularLocation>
        <location evidence="1">Cell membrane</location>
        <topology evidence="1">Multi-pass membrane protein</topology>
    </subcellularLocation>
</comment>
<sequence length="129" mass="13569">MAAGPSSTGGPAVPGGAAGPDGREPDYRFTLANERTFLAWIRTALALVAGAAAVLHLVPLEWSPGARITVGLALTTLAVIIAVYAPLRWLRVQRAMRHDRPLPLSALPLITTVGVTVVCVALLVGYYWS</sequence>
<dbReference type="PANTHER" id="PTHR34187:SF2">
    <property type="entry name" value="DUF202 DOMAIN-CONTAINING PROTEIN"/>
    <property type="match status" value="1"/>
</dbReference>
<dbReference type="InterPro" id="IPR003807">
    <property type="entry name" value="DUF202"/>
</dbReference>
<proteinExistence type="predicted"/>
<evidence type="ECO:0000313" key="9">
    <source>
        <dbReference type="EMBL" id="MFC7326276.1"/>
    </source>
</evidence>
<evidence type="ECO:0000256" key="7">
    <source>
        <dbReference type="SAM" id="Phobius"/>
    </source>
</evidence>
<protein>
    <submittedName>
        <fullName evidence="9">YidH family protein</fullName>
    </submittedName>
</protein>
<dbReference type="EMBL" id="JBHTBH010000001">
    <property type="protein sequence ID" value="MFC7326276.1"/>
    <property type="molecule type" value="Genomic_DNA"/>
</dbReference>
<keyword evidence="5 7" id="KW-0472">Membrane</keyword>
<comment type="caution">
    <text evidence="9">The sequence shown here is derived from an EMBL/GenBank/DDBJ whole genome shotgun (WGS) entry which is preliminary data.</text>
</comment>
<evidence type="ECO:0000256" key="3">
    <source>
        <dbReference type="ARBA" id="ARBA00022692"/>
    </source>
</evidence>
<dbReference type="RefSeq" id="WP_379868049.1">
    <property type="nucleotide sequence ID" value="NZ_JBHTBH010000001.1"/>
</dbReference>
<feature type="transmembrane region" description="Helical" evidence="7">
    <location>
        <begin position="64"/>
        <end position="85"/>
    </location>
</feature>
<feature type="domain" description="DUF202" evidence="8">
    <location>
        <begin position="28"/>
        <end position="95"/>
    </location>
</feature>
<dbReference type="Proteomes" id="UP001596540">
    <property type="component" value="Unassembled WGS sequence"/>
</dbReference>
<feature type="compositionally biased region" description="Low complexity" evidence="6">
    <location>
        <begin position="1"/>
        <end position="11"/>
    </location>
</feature>
<evidence type="ECO:0000313" key="10">
    <source>
        <dbReference type="Proteomes" id="UP001596540"/>
    </source>
</evidence>
<evidence type="ECO:0000256" key="4">
    <source>
        <dbReference type="ARBA" id="ARBA00022989"/>
    </source>
</evidence>
<keyword evidence="2" id="KW-1003">Cell membrane</keyword>
<dbReference type="InterPro" id="IPR052053">
    <property type="entry name" value="IM_YidH-like"/>
</dbReference>
<accession>A0ABW2KAK2</accession>
<organism evidence="9 10">
    <name type="scientific">Marinactinospora rubrisoli</name>
    <dbReference type="NCBI Taxonomy" id="2715399"/>
    <lineage>
        <taxon>Bacteria</taxon>
        <taxon>Bacillati</taxon>
        <taxon>Actinomycetota</taxon>
        <taxon>Actinomycetes</taxon>
        <taxon>Streptosporangiales</taxon>
        <taxon>Nocardiopsidaceae</taxon>
        <taxon>Marinactinospora</taxon>
    </lineage>
</organism>
<reference evidence="10" key="1">
    <citation type="journal article" date="2019" name="Int. J. Syst. Evol. Microbiol.">
        <title>The Global Catalogue of Microorganisms (GCM) 10K type strain sequencing project: providing services to taxonomists for standard genome sequencing and annotation.</title>
        <authorList>
            <consortium name="The Broad Institute Genomics Platform"/>
            <consortium name="The Broad Institute Genome Sequencing Center for Infectious Disease"/>
            <person name="Wu L."/>
            <person name="Ma J."/>
        </authorList>
    </citation>
    <scope>NUCLEOTIDE SEQUENCE [LARGE SCALE GENOMIC DNA]</scope>
    <source>
        <strain evidence="10">CGMCC 4.7382</strain>
    </source>
</reference>
<name>A0ABW2KAK2_9ACTN</name>
<keyword evidence="10" id="KW-1185">Reference proteome</keyword>
<keyword evidence="3 7" id="KW-0812">Transmembrane</keyword>
<evidence type="ECO:0000259" key="8">
    <source>
        <dbReference type="Pfam" id="PF02656"/>
    </source>
</evidence>
<evidence type="ECO:0000256" key="1">
    <source>
        <dbReference type="ARBA" id="ARBA00004651"/>
    </source>
</evidence>
<dbReference type="Pfam" id="PF02656">
    <property type="entry name" value="DUF202"/>
    <property type="match status" value="1"/>
</dbReference>
<evidence type="ECO:0000256" key="5">
    <source>
        <dbReference type="ARBA" id="ARBA00023136"/>
    </source>
</evidence>
<feature type="region of interest" description="Disordered" evidence="6">
    <location>
        <begin position="1"/>
        <end position="25"/>
    </location>
</feature>
<dbReference type="PANTHER" id="PTHR34187">
    <property type="entry name" value="FGR18P"/>
    <property type="match status" value="1"/>
</dbReference>
<keyword evidence="4 7" id="KW-1133">Transmembrane helix</keyword>
<gene>
    <name evidence="9" type="ORF">ACFQRF_00865</name>
</gene>
<evidence type="ECO:0000256" key="6">
    <source>
        <dbReference type="SAM" id="MobiDB-lite"/>
    </source>
</evidence>
<feature type="transmembrane region" description="Helical" evidence="7">
    <location>
        <begin position="37"/>
        <end position="58"/>
    </location>
</feature>